<dbReference type="Pfam" id="PF00005">
    <property type="entry name" value="ABC_tran"/>
    <property type="match status" value="1"/>
</dbReference>
<accession>A0ABT8IML1</accession>
<dbReference type="InterPro" id="IPR011527">
    <property type="entry name" value="ABC1_TM_dom"/>
</dbReference>
<evidence type="ECO:0000259" key="8">
    <source>
        <dbReference type="PROSITE" id="PS50893"/>
    </source>
</evidence>
<evidence type="ECO:0000256" key="7">
    <source>
        <dbReference type="SAM" id="Phobius"/>
    </source>
</evidence>
<dbReference type="Pfam" id="PF00664">
    <property type="entry name" value="ABC_membrane"/>
    <property type="match status" value="1"/>
</dbReference>
<feature type="transmembrane region" description="Helical" evidence="7">
    <location>
        <begin position="138"/>
        <end position="156"/>
    </location>
</feature>
<dbReference type="InterPro" id="IPR017871">
    <property type="entry name" value="ABC_transporter-like_CS"/>
</dbReference>
<gene>
    <name evidence="10" type="primary">cydD</name>
    <name evidence="10" type="ORF">NWF35_07655</name>
</gene>
<keyword evidence="11" id="KW-1185">Reference proteome</keyword>
<proteinExistence type="predicted"/>
<evidence type="ECO:0000313" key="10">
    <source>
        <dbReference type="EMBL" id="MDN4593776.1"/>
    </source>
</evidence>
<feature type="transmembrane region" description="Helical" evidence="7">
    <location>
        <begin position="243"/>
        <end position="268"/>
    </location>
</feature>
<keyword evidence="4" id="KW-0067">ATP-binding</keyword>
<evidence type="ECO:0000259" key="9">
    <source>
        <dbReference type="PROSITE" id="PS50929"/>
    </source>
</evidence>
<keyword evidence="2 7" id="KW-0812">Transmembrane</keyword>
<dbReference type="SUPFAM" id="SSF52540">
    <property type="entry name" value="P-loop containing nucleoside triphosphate hydrolases"/>
    <property type="match status" value="1"/>
</dbReference>
<dbReference type="Proteomes" id="UP001174196">
    <property type="component" value="Unassembled WGS sequence"/>
</dbReference>
<protein>
    <submittedName>
        <fullName evidence="10">Thiol reductant ABC exporter subunit CydD</fullName>
    </submittedName>
</protein>
<dbReference type="SUPFAM" id="SSF90123">
    <property type="entry name" value="ABC transporter transmembrane region"/>
    <property type="match status" value="1"/>
</dbReference>
<evidence type="ECO:0000256" key="3">
    <source>
        <dbReference type="ARBA" id="ARBA00022741"/>
    </source>
</evidence>
<evidence type="ECO:0000256" key="6">
    <source>
        <dbReference type="ARBA" id="ARBA00023136"/>
    </source>
</evidence>
<dbReference type="PROSITE" id="PS00211">
    <property type="entry name" value="ABC_TRANSPORTER_1"/>
    <property type="match status" value="1"/>
</dbReference>
<organism evidence="10 11">
    <name type="scientific">Polycladomyces subterraneus</name>
    <dbReference type="NCBI Taxonomy" id="1016997"/>
    <lineage>
        <taxon>Bacteria</taxon>
        <taxon>Bacillati</taxon>
        <taxon>Bacillota</taxon>
        <taxon>Bacilli</taxon>
        <taxon>Bacillales</taxon>
        <taxon>Thermoactinomycetaceae</taxon>
        <taxon>Polycladomyces</taxon>
    </lineage>
</organism>
<dbReference type="InterPro" id="IPR027417">
    <property type="entry name" value="P-loop_NTPase"/>
</dbReference>
<evidence type="ECO:0000256" key="1">
    <source>
        <dbReference type="ARBA" id="ARBA00004651"/>
    </source>
</evidence>
<keyword evidence="6 7" id="KW-0472">Membrane</keyword>
<dbReference type="Gene3D" id="1.20.1560.10">
    <property type="entry name" value="ABC transporter type 1, transmembrane domain"/>
    <property type="match status" value="1"/>
</dbReference>
<dbReference type="InterPro" id="IPR003439">
    <property type="entry name" value="ABC_transporter-like_ATP-bd"/>
</dbReference>
<dbReference type="PANTHER" id="PTHR24221">
    <property type="entry name" value="ATP-BINDING CASSETTE SUB-FAMILY B"/>
    <property type="match status" value="1"/>
</dbReference>
<feature type="domain" description="ABC transporter" evidence="8">
    <location>
        <begin position="375"/>
        <end position="610"/>
    </location>
</feature>
<keyword evidence="5 7" id="KW-1133">Transmembrane helix</keyword>
<dbReference type="InterPro" id="IPR003593">
    <property type="entry name" value="AAA+_ATPase"/>
</dbReference>
<evidence type="ECO:0000313" key="11">
    <source>
        <dbReference type="Proteomes" id="UP001174196"/>
    </source>
</evidence>
<dbReference type="InterPro" id="IPR014216">
    <property type="entry name" value="ABC_transptr_CydD"/>
</dbReference>
<feature type="transmembrane region" description="Helical" evidence="7">
    <location>
        <begin position="20"/>
        <end position="43"/>
    </location>
</feature>
<reference evidence="10" key="1">
    <citation type="submission" date="2022-08" db="EMBL/GenBank/DDBJ databases">
        <title>Polycladomyces zharkentsis sp. nov., a novel thermophilic CMC and starch-degrading bacterium isolated from a geothermal spring in Kazakhstan.</title>
        <authorList>
            <person name="Mashzhan A."/>
            <person name="Kistaubaeva A."/>
            <person name="Javier-Lopez R."/>
            <person name="Birkeland N.-K."/>
        </authorList>
    </citation>
    <scope>NUCLEOTIDE SEQUENCE</scope>
    <source>
        <strain evidence="10">KSR 13</strain>
    </source>
</reference>
<feature type="domain" description="ABC transmembrane type-1" evidence="9">
    <location>
        <begin position="23"/>
        <end position="306"/>
    </location>
</feature>
<dbReference type="InterPro" id="IPR039421">
    <property type="entry name" value="Type_1_exporter"/>
</dbReference>
<dbReference type="PANTHER" id="PTHR24221:SF590">
    <property type="entry name" value="COMPONENT LINKED WITH THE ASSEMBLY OF CYTOCHROME' TRANSPORT TRANSMEMBRANE ATP-BINDING PROTEIN ABC TRANSPORTER CYDD-RELATED"/>
    <property type="match status" value="1"/>
</dbReference>
<dbReference type="RefSeq" id="WP_301238461.1">
    <property type="nucleotide sequence ID" value="NZ_JANRHH010000031.1"/>
</dbReference>
<comment type="subcellular location">
    <subcellularLocation>
        <location evidence="1">Cell membrane</location>
        <topology evidence="1">Multi-pass membrane protein</topology>
    </subcellularLocation>
</comment>
<dbReference type="SMART" id="SM00382">
    <property type="entry name" value="AAA"/>
    <property type="match status" value="1"/>
</dbReference>
<name>A0ABT8IML1_9BACL</name>
<dbReference type="PROSITE" id="PS50929">
    <property type="entry name" value="ABC_TM1F"/>
    <property type="match status" value="1"/>
</dbReference>
<dbReference type="CDD" id="cd18584">
    <property type="entry name" value="ABC_6TM_AarD_CydD"/>
    <property type="match status" value="1"/>
</dbReference>
<feature type="transmembrane region" description="Helical" evidence="7">
    <location>
        <begin position="162"/>
        <end position="181"/>
    </location>
</feature>
<keyword evidence="3" id="KW-0547">Nucleotide-binding</keyword>
<dbReference type="NCBIfam" id="TIGR02857">
    <property type="entry name" value="CydD"/>
    <property type="match status" value="1"/>
</dbReference>
<comment type="caution">
    <text evidence="10">The sequence shown here is derived from an EMBL/GenBank/DDBJ whole genome shotgun (WGS) entry which is preliminary data.</text>
</comment>
<sequence>MKEIRIHIKQLVRQIRMVRVLLAVTVGVGLTSGVLLILQAYYLARVVNAVFLEHAPLHQVSPWLWILCGLIITRGVLTWLDQAVAAHLAVRVKTDLRRRLIAHLLRLGPVWTAQEQRGELVNTAMTGIEQLESFLSRYLPQMALSALMPLAIFGFVLTRDSLTSFILAVAAPLIIFFMILIGKAAESASSRQWQQLSLLAARFLDVLEGLTTLKVFGRSRARAEWMGRASEAYRLATMRTLRVAFLSSFLLELFATLSTAVVAVTLGLRLVSDRMPFFTAFLILLLTPEFFQPLRALGSEFHAGLNGVTAAGRIFEILEAKSPSLVQEGWKIEKDVRVSCASDKDLHRDLQPKHGPKRAPWIPTHHGSRNDPFTIDFVHVTFSYDPGLPPILHDINLTVHPGETLALVGPSGAGKSTLLDLLQGFLRPTAGEIRINGQSLSDWPIEEWRRQMAVLRQHTHIFAGTVMDNLLLARPNASMEEVISAARTAKAHDWIISLPQGYSTPLGEGGYGLSGGQIQRLAVARALLKDSPLVLLDEPTAHLDPETECSMQEGIARLLAGRTVIVVAHRLSTVKRANRIIVMEDGKIVEQGTHTELMAVQGMYRRLRTAYAGGEEA</sequence>
<dbReference type="EMBL" id="JANRHH010000031">
    <property type="protein sequence ID" value="MDN4593776.1"/>
    <property type="molecule type" value="Genomic_DNA"/>
</dbReference>
<dbReference type="Gene3D" id="3.40.50.300">
    <property type="entry name" value="P-loop containing nucleotide triphosphate hydrolases"/>
    <property type="match status" value="1"/>
</dbReference>
<evidence type="ECO:0000256" key="4">
    <source>
        <dbReference type="ARBA" id="ARBA00022840"/>
    </source>
</evidence>
<dbReference type="PROSITE" id="PS50893">
    <property type="entry name" value="ABC_TRANSPORTER_2"/>
    <property type="match status" value="1"/>
</dbReference>
<feature type="transmembrane region" description="Helical" evidence="7">
    <location>
        <begin position="63"/>
        <end position="90"/>
    </location>
</feature>
<evidence type="ECO:0000256" key="5">
    <source>
        <dbReference type="ARBA" id="ARBA00022989"/>
    </source>
</evidence>
<dbReference type="InterPro" id="IPR036640">
    <property type="entry name" value="ABC1_TM_sf"/>
</dbReference>
<evidence type="ECO:0000256" key="2">
    <source>
        <dbReference type="ARBA" id="ARBA00022692"/>
    </source>
</evidence>